<evidence type="ECO:0000313" key="2">
    <source>
        <dbReference type="Proteomes" id="UP000499080"/>
    </source>
</evidence>
<accession>A0A4Y2ITF6</accession>
<organism evidence="1 2">
    <name type="scientific">Araneus ventricosus</name>
    <name type="common">Orbweaver spider</name>
    <name type="synonym">Epeira ventricosa</name>
    <dbReference type="NCBI Taxonomy" id="182803"/>
    <lineage>
        <taxon>Eukaryota</taxon>
        <taxon>Metazoa</taxon>
        <taxon>Ecdysozoa</taxon>
        <taxon>Arthropoda</taxon>
        <taxon>Chelicerata</taxon>
        <taxon>Arachnida</taxon>
        <taxon>Araneae</taxon>
        <taxon>Araneomorphae</taxon>
        <taxon>Entelegynae</taxon>
        <taxon>Araneoidea</taxon>
        <taxon>Araneidae</taxon>
        <taxon>Araneus</taxon>
    </lineage>
</organism>
<name>A0A4Y2ITF6_ARAVE</name>
<dbReference type="Proteomes" id="UP000499080">
    <property type="component" value="Unassembled WGS sequence"/>
</dbReference>
<protein>
    <submittedName>
        <fullName evidence="1">Uncharacterized protein</fullName>
    </submittedName>
</protein>
<sequence length="129" mass="14547">MNMRPNVPTRCEKSQINLCGQQGQRHGSFEPKTTSKIARTFFSNPARSLNNKRKMGQSTCEKFRKQESADQLPIAPTQNRQSYSNIKVLKPIIKNRLNKSMLEEGKYTGIKAGKVGASITSSQKLVYIQ</sequence>
<dbReference type="EMBL" id="BGPR01002908">
    <property type="protein sequence ID" value="GBM80854.1"/>
    <property type="molecule type" value="Genomic_DNA"/>
</dbReference>
<reference evidence="1 2" key="1">
    <citation type="journal article" date="2019" name="Sci. Rep.">
        <title>Orb-weaving spider Araneus ventricosus genome elucidates the spidroin gene catalogue.</title>
        <authorList>
            <person name="Kono N."/>
            <person name="Nakamura H."/>
            <person name="Ohtoshi R."/>
            <person name="Moran D.A.P."/>
            <person name="Shinohara A."/>
            <person name="Yoshida Y."/>
            <person name="Fujiwara M."/>
            <person name="Mori M."/>
            <person name="Tomita M."/>
            <person name="Arakawa K."/>
        </authorList>
    </citation>
    <scope>NUCLEOTIDE SEQUENCE [LARGE SCALE GENOMIC DNA]</scope>
</reference>
<dbReference type="AlphaFoldDB" id="A0A4Y2ITF6"/>
<gene>
    <name evidence="1" type="ORF">AVEN_205055_1</name>
</gene>
<comment type="caution">
    <text evidence="1">The sequence shown here is derived from an EMBL/GenBank/DDBJ whole genome shotgun (WGS) entry which is preliminary data.</text>
</comment>
<keyword evidence="2" id="KW-1185">Reference proteome</keyword>
<proteinExistence type="predicted"/>
<evidence type="ECO:0000313" key="1">
    <source>
        <dbReference type="EMBL" id="GBM80854.1"/>
    </source>
</evidence>